<evidence type="ECO:0000313" key="6">
    <source>
        <dbReference type="Proteomes" id="UP000050488"/>
    </source>
</evidence>
<dbReference type="Pfam" id="PF01037">
    <property type="entry name" value="AsnC_trans_reg"/>
    <property type="match status" value="1"/>
</dbReference>
<dbReference type="InterPro" id="IPR036388">
    <property type="entry name" value="WH-like_DNA-bd_sf"/>
</dbReference>
<dbReference type="InterPro" id="IPR011008">
    <property type="entry name" value="Dimeric_a/b-barrel"/>
</dbReference>
<protein>
    <submittedName>
        <fullName evidence="5">Leucine-responsive regulatory protein</fullName>
    </submittedName>
</protein>
<dbReference type="Proteomes" id="UP000050488">
    <property type="component" value="Unassembled WGS sequence"/>
</dbReference>
<dbReference type="SUPFAM" id="SSF54909">
    <property type="entry name" value="Dimeric alpha+beta barrel"/>
    <property type="match status" value="1"/>
</dbReference>
<feature type="domain" description="HTH asnC-type" evidence="4">
    <location>
        <begin position="3"/>
        <end position="64"/>
    </location>
</feature>
<gene>
    <name evidence="5" type="primary">lrp</name>
    <name evidence="5" type="ORF">Clow_02179</name>
</gene>
<evidence type="ECO:0000313" key="5">
    <source>
        <dbReference type="EMBL" id="KQB83978.1"/>
    </source>
</evidence>
<dbReference type="AlphaFoldDB" id="A0A0N8VZI3"/>
<dbReference type="GO" id="GO:0043200">
    <property type="term" value="P:response to amino acid"/>
    <property type="evidence" value="ECO:0007669"/>
    <property type="project" value="TreeGrafter"/>
</dbReference>
<dbReference type="GO" id="GO:0043565">
    <property type="term" value="F:sequence-specific DNA binding"/>
    <property type="evidence" value="ECO:0007669"/>
    <property type="project" value="InterPro"/>
</dbReference>
<comment type="caution">
    <text evidence="5">The sequence shown here is derived from an EMBL/GenBank/DDBJ whole genome shotgun (WGS) entry which is preliminary data.</text>
</comment>
<dbReference type="RefSeq" id="WP_156334914.1">
    <property type="nucleotide sequence ID" value="NZ_JAUSQY010000001.1"/>
</dbReference>
<keyword evidence="2" id="KW-0238">DNA-binding</keyword>
<dbReference type="InterPro" id="IPR000485">
    <property type="entry name" value="AsnC-type_HTH_dom"/>
</dbReference>
<evidence type="ECO:0000256" key="3">
    <source>
        <dbReference type="ARBA" id="ARBA00023163"/>
    </source>
</evidence>
<evidence type="ECO:0000259" key="4">
    <source>
        <dbReference type="PROSITE" id="PS50956"/>
    </source>
</evidence>
<evidence type="ECO:0000256" key="1">
    <source>
        <dbReference type="ARBA" id="ARBA00023015"/>
    </source>
</evidence>
<dbReference type="SUPFAM" id="SSF46785">
    <property type="entry name" value="Winged helix' DNA-binding domain"/>
    <property type="match status" value="1"/>
</dbReference>
<sequence>MHIDNLSRTILATLQSNARTTAAGLADRTGAAASTCLRRLRALESDGVIRGYHADIDPAALGFSLQVIAFVTLEREDRATIEAFEEKVVQIPQILSAERLFGDPDYLLRVVARDLEDYQRLRDNHLGGLPGLNKITSTMVMRTLVEKRPLPVAEA</sequence>
<dbReference type="Gene3D" id="1.10.10.10">
    <property type="entry name" value="Winged helix-like DNA-binding domain superfamily/Winged helix DNA-binding domain"/>
    <property type="match status" value="1"/>
</dbReference>
<keyword evidence="1" id="KW-0805">Transcription regulation</keyword>
<accession>A0A0N8VZI3</accession>
<evidence type="ECO:0000256" key="2">
    <source>
        <dbReference type="ARBA" id="ARBA00023125"/>
    </source>
</evidence>
<dbReference type="PROSITE" id="PS50956">
    <property type="entry name" value="HTH_ASNC_2"/>
    <property type="match status" value="1"/>
</dbReference>
<dbReference type="PANTHER" id="PTHR30154:SF34">
    <property type="entry name" value="TRANSCRIPTIONAL REGULATOR AZLB"/>
    <property type="match status" value="1"/>
</dbReference>
<dbReference type="STRING" id="1544413.Clow_02179"/>
<reference evidence="5 6" key="1">
    <citation type="submission" date="2015-10" db="EMBL/GenBank/DDBJ databases">
        <title>Corynebacteirum lowii and Corynebacterium oculi species nova, derived from human clinical disease and and emended description of Corynebacterium mastiditis.</title>
        <authorList>
            <person name="Bernard K."/>
            <person name="Pacheco A.L."/>
            <person name="Mcdougall C."/>
            <person name="Burtx T."/>
            <person name="Weibe D."/>
            <person name="Tyler S."/>
            <person name="Olson A.B."/>
            <person name="Cnockaert M."/>
            <person name="Eguchi H."/>
            <person name="Kuwahara T."/>
            <person name="Nakayama-Imaohji H."/>
            <person name="Boudewijins M."/>
            <person name="Van Hoecke F."/>
            <person name="Bernier A.-M."/>
            <person name="Vandamme P."/>
        </authorList>
    </citation>
    <scope>NUCLEOTIDE SEQUENCE [LARGE SCALE GENOMIC DNA]</scope>
    <source>
        <strain evidence="5 6">NML 130206</strain>
    </source>
</reference>
<keyword evidence="3" id="KW-0804">Transcription</keyword>
<dbReference type="InterPro" id="IPR019887">
    <property type="entry name" value="Tscrpt_reg_AsnC/Lrp_C"/>
</dbReference>
<organism evidence="5 6">
    <name type="scientific">Corynebacterium lowii</name>
    <dbReference type="NCBI Taxonomy" id="1544413"/>
    <lineage>
        <taxon>Bacteria</taxon>
        <taxon>Bacillati</taxon>
        <taxon>Actinomycetota</taxon>
        <taxon>Actinomycetes</taxon>
        <taxon>Mycobacteriales</taxon>
        <taxon>Corynebacteriaceae</taxon>
        <taxon>Corynebacterium</taxon>
    </lineage>
</organism>
<name>A0A0N8VZI3_9CORY</name>
<dbReference type="Gene3D" id="3.30.70.920">
    <property type="match status" value="1"/>
</dbReference>
<proteinExistence type="predicted"/>
<dbReference type="InterPro" id="IPR019888">
    <property type="entry name" value="Tscrpt_reg_AsnC-like"/>
</dbReference>
<dbReference type="SMART" id="SM00344">
    <property type="entry name" value="HTH_ASNC"/>
    <property type="match status" value="1"/>
</dbReference>
<dbReference type="Pfam" id="PF13412">
    <property type="entry name" value="HTH_24"/>
    <property type="match status" value="1"/>
</dbReference>
<dbReference type="GO" id="GO:0005829">
    <property type="term" value="C:cytosol"/>
    <property type="evidence" value="ECO:0007669"/>
    <property type="project" value="TreeGrafter"/>
</dbReference>
<dbReference type="InterPro" id="IPR036390">
    <property type="entry name" value="WH_DNA-bd_sf"/>
</dbReference>
<dbReference type="OrthoDB" id="5243753at2"/>
<dbReference type="PRINTS" id="PR00033">
    <property type="entry name" value="HTHASNC"/>
</dbReference>
<dbReference type="EMBL" id="LKEV01000008">
    <property type="protein sequence ID" value="KQB83978.1"/>
    <property type="molecule type" value="Genomic_DNA"/>
</dbReference>
<keyword evidence="6" id="KW-1185">Reference proteome</keyword>
<dbReference type="PANTHER" id="PTHR30154">
    <property type="entry name" value="LEUCINE-RESPONSIVE REGULATORY PROTEIN"/>
    <property type="match status" value="1"/>
</dbReference>
<dbReference type="PATRIC" id="fig|1544413.3.peg.2177"/>